<dbReference type="AlphaFoldDB" id="A0A448DXV8"/>
<dbReference type="Proteomes" id="UP000281909">
    <property type="component" value="Chromosome"/>
</dbReference>
<name>A0A448DXV8_PSEFL</name>
<dbReference type="SUPFAM" id="SSF49785">
    <property type="entry name" value="Galactose-binding domain-like"/>
    <property type="match status" value="1"/>
</dbReference>
<protein>
    <submittedName>
        <fullName evidence="1">Uncharacterized protein</fullName>
    </submittedName>
</protein>
<accession>A0A448DXV8</accession>
<dbReference type="Gene3D" id="2.60.120.260">
    <property type="entry name" value="Galactose-binding domain-like"/>
    <property type="match status" value="1"/>
</dbReference>
<evidence type="ECO:0000313" key="2">
    <source>
        <dbReference type="Proteomes" id="UP000281909"/>
    </source>
</evidence>
<sequence length="968" mass="106756">MNTPLDNNEIFALRPPIITGSTVLRTPEHYHGGIPIRAVEGDVQVRVDPWVNMDIGDRFDMYVNNPDHAVWGEEIGQEQVNQPLIFRIARGHFVEGAAEIYYRVTRTSQATETSKPILIMLVKLQRPGGFDDNTEEGHSGLTFTLLPDLSNGVTPEIADRGVQMQIAPYENIATHDSIIARWGSQEVTYYPVTQQQIDDPVNHPILIEFTKEVIAQHGDGPDVAVTFQVIDRVGNYPDERAPWAKIQRVLVDVAGNRLRAPVIVVNGRPVTAIDLEQLGESDVTVLVYTQPADFNEGDRIRLTWTGMPSQGQPIVVEPPEQCVESVHFHYEFMIPNASVKALAKGSASVSYVRVRDEAADRPSLKASVSVRGDISRLAAPTIDEASGGTLNPDEPWATCRIPWSAGFKRSDQVTVVWEAVRPGGSTEYYSDSRSIGSHPENTPISRSVSNAVIQRFNGLRVTVYYSVANDDLMLQNVRDSLPLYVQVGITLPQFVAPQVDEAQDGTLDPERVPPAGATLTVPHRDTLAKDRVTYHWRGSASGGSTSDFVDLTSHSAGQPVKFTVAKNYVTANLNGKVVVTYTIKREGQLLGTSAELALNVGKAHAEVPPPTVVEAPDYVLDPNQYQQGFTVKFDTSKLQPEDEIELTVLGRAGDGSTMPERKRVNGQTQLDFPIVAAITGANLRNNVRLNYKTIRGGQQSPVMTQLLNIGDLLQQNMPRPGIEGFDGAELQIGSIKDDSKVRCDQWPFQPPKSPIWLSYVETRADGSSRTKDQFVAATHDQGAGLSYTAEVAWLRECKADSKVAIVLKVGLFGEATVGDAVECQVRVYSVKAGLDDLTTFTDFDWNGWTLPYEYKSQITRLAGEYFVESVRHSNGYQTVWMQKAFTVDIGKQYAFSFDYQSPVAVPLSILQNGNDVYNGWIPESDTWQAKTVSFYAGTTPTASPMILVFYLGGPTSVVKMDNLRLRKI</sequence>
<proteinExistence type="predicted"/>
<evidence type="ECO:0000313" key="1">
    <source>
        <dbReference type="EMBL" id="VEF11671.1"/>
    </source>
</evidence>
<organism evidence="1 2">
    <name type="scientific">Pseudomonas fluorescens</name>
    <dbReference type="NCBI Taxonomy" id="294"/>
    <lineage>
        <taxon>Bacteria</taxon>
        <taxon>Pseudomonadati</taxon>
        <taxon>Pseudomonadota</taxon>
        <taxon>Gammaproteobacteria</taxon>
        <taxon>Pseudomonadales</taxon>
        <taxon>Pseudomonadaceae</taxon>
        <taxon>Pseudomonas</taxon>
    </lineage>
</organism>
<dbReference type="RefSeq" id="WP_126364413.1">
    <property type="nucleotide sequence ID" value="NZ_LR134318.1"/>
</dbReference>
<dbReference type="EMBL" id="LR134318">
    <property type="protein sequence ID" value="VEF11671.1"/>
    <property type="molecule type" value="Genomic_DNA"/>
</dbReference>
<reference evidence="1 2" key="1">
    <citation type="submission" date="2018-12" db="EMBL/GenBank/DDBJ databases">
        <authorList>
            <consortium name="Pathogen Informatics"/>
        </authorList>
    </citation>
    <scope>NUCLEOTIDE SEQUENCE [LARGE SCALE GENOMIC DNA]</scope>
    <source>
        <strain evidence="1 2">NCTC9428</strain>
    </source>
</reference>
<gene>
    <name evidence="1" type="ORF">NCTC9428_03292</name>
</gene>
<dbReference type="OrthoDB" id="6845417at2"/>
<dbReference type="InterPro" id="IPR008979">
    <property type="entry name" value="Galactose-bd-like_sf"/>
</dbReference>